<proteinExistence type="predicted"/>
<organism evidence="1 2">
    <name type="scientific">Smallanthus sonchifolius</name>
    <dbReference type="NCBI Taxonomy" id="185202"/>
    <lineage>
        <taxon>Eukaryota</taxon>
        <taxon>Viridiplantae</taxon>
        <taxon>Streptophyta</taxon>
        <taxon>Embryophyta</taxon>
        <taxon>Tracheophyta</taxon>
        <taxon>Spermatophyta</taxon>
        <taxon>Magnoliopsida</taxon>
        <taxon>eudicotyledons</taxon>
        <taxon>Gunneridae</taxon>
        <taxon>Pentapetalae</taxon>
        <taxon>asterids</taxon>
        <taxon>campanulids</taxon>
        <taxon>Asterales</taxon>
        <taxon>Asteraceae</taxon>
        <taxon>Asteroideae</taxon>
        <taxon>Heliantheae alliance</taxon>
        <taxon>Millerieae</taxon>
        <taxon>Smallanthus</taxon>
    </lineage>
</organism>
<evidence type="ECO:0000313" key="2">
    <source>
        <dbReference type="Proteomes" id="UP001056120"/>
    </source>
</evidence>
<dbReference type="EMBL" id="CM042033">
    <property type="protein sequence ID" value="KAI3774347.1"/>
    <property type="molecule type" value="Genomic_DNA"/>
</dbReference>
<accession>A0ACB9FT12</accession>
<gene>
    <name evidence="1" type="ORF">L1987_48899</name>
</gene>
<keyword evidence="2" id="KW-1185">Reference proteome</keyword>
<protein>
    <submittedName>
        <fullName evidence="1">Uncharacterized protein</fullName>
    </submittedName>
</protein>
<dbReference type="Proteomes" id="UP001056120">
    <property type="component" value="Linkage Group LG16"/>
</dbReference>
<reference evidence="1 2" key="2">
    <citation type="journal article" date="2022" name="Mol. Ecol. Resour.">
        <title>The genomes of chicory, endive, great burdock and yacon provide insights into Asteraceae paleo-polyploidization history and plant inulin production.</title>
        <authorList>
            <person name="Fan W."/>
            <person name="Wang S."/>
            <person name="Wang H."/>
            <person name="Wang A."/>
            <person name="Jiang F."/>
            <person name="Liu H."/>
            <person name="Zhao H."/>
            <person name="Xu D."/>
            <person name="Zhang Y."/>
        </authorList>
    </citation>
    <scope>NUCLEOTIDE SEQUENCE [LARGE SCALE GENOMIC DNA]</scope>
    <source>
        <strain evidence="2">cv. Yunnan</strain>
        <tissue evidence="1">Leaves</tissue>
    </source>
</reference>
<name>A0ACB9FT12_9ASTR</name>
<sequence length="860" mass="98257">MGVMNMMACVKNTNETDTMKKQIKGTVVLMKKNVLDLNDFGASFLDWVYEIFNKRVSIQLISSTHFDTSNGSNGKIGKAAFIEDWVSKKTAVAAREASFSVTFEWDESMGVPGAFLIKNHHHRQFYLKTVELEHVPGNGTIHFVCNSWVYPTHRYNYDRIFFANQAHLPSSTPEPLRQYREQELINLRGTGMGMLKKWDRVYDYAYYNDLGAPDKGLEYARPVLGGSKYPYPRRGRTGRKPTKTDPDSEKRLFLLSLNIYVPRDERFNHIKFSDFLGYAAKSIGQVVRPEVKAIFDKTPNEFDSFEDVLALYKGRFALPKHTVKKLRKHINLELLRELLRNDGEKPLTFPTPDVIKESKSAWRTDEEFGREMVAGVNPVVIRRLEEFPPASKLDPKEYGNQTSSMNVEHLEPNMKGLTVEQALEENKLFILDHHDALMPYLTRINSTKSKIYATRTVLLLQDDGTLKPLAIELSLPNTDSEVYTPAKDDTIEGKIWQLAKAYVAVNDSGYHQLISHWLNTHAVIEPFIIATNRQLSVIHPIYKLLQPHFRDTMNINALARQILINAGGVLENTVFPAKYAMEMSAVLYKNWVFTEQALPADLLKRGVAVEDPSQPHGLKLLIEDYPFAIDGLEIWSAIQTWVHDYCSIYYHSDEMVRDDSELQSWWTELRTVGHGDKKDEPWWPQMNTRSELIDTCTIIIWVASALHAAVNFGQYPYAGYLPNRPTVSRRFMPKPGSPEYAELESNFDKAFLKTITSQLQTLLGVSLIEILSRHSTDEIYLGQSESPYWTADVNALQAFERFGKKLVDIEGRIKERNDDECLKNRNGPVKVPYTLLYPNTSDYSREGGLTGKGIPNSISI</sequence>
<reference evidence="2" key="1">
    <citation type="journal article" date="2022" name="Mol. Ecol. Resour.">
        <title>The genomes of chicory, endive, great burdock and yacon provide insights into Asteraceae palaeo-polyploidization history and plant inulin production.</title>
        <authorList>
            <person name="Fan W."/>
            <person name="Wang S."/>
            <person name="Wang H."/>
            <person name="Wang A."/>
            <person name="Jiang F."/>
            <person name="Liu H."/>
            <person name="Zhao H."/>
            <person name="Xu D."/>
            <person name="Zhang Y."/>
        </authorList>
    </citation>
    <scope>NUCLEOTIDE SEQUENCE [LARGE SCALE GENOMIC DNA]</scope>
    <source>
        <strain evidence="2">cv. Yunnan</strain>
    </source>
</reference>
<comment type="caution">
    <text evidence="1">The sequence shown here is derived from an EMBL/GenBank/DDBJ whole genome shotgun (WGS) entry which is preliminary data.</text>
</comment>
<evidence type="ECO:0000313" key="1">
    <source>
        <dbReference type="EMBL" id="KAI3774347.1"/>
    </source>
</evidence>